<dbReference type="GO" id="GO:0004806">
    <property type="term" value="F:triacylglycerol lipase activity"/>
    <property type="evidence" value="ECO:0007669"/>
    <property type="project" value="TreeGrafter"/>
</dbReference>
<sequence length="314" mass="34944">MQTTRLDLFQPSPYTNFMNETVVEMKNGMSIHVEAGGNPNHPCILLIMGLGGQMIHWPDAFCQALIQQGFYVIRFDNRDIGLSSKTKLSPIKPNLLKIMIRFKLGLKNPPVSYSLEDMADDTVEVLKHLNISTCCVIGASMGGMIAQILAAKYPQYVKKIGLLFTSNNQRFLPPPGLKQLQMFFGRAKSAHEEDVIQHNIKIAKNIGSPNYINVADIRRISKIAYQRSYAPAGVLQQLLAILCTGSLQKWDKKITQPTLVLHGECDKLLPAKHGRTVAKAINGAKFELISGMGHDIPTELIPQLSNLFVHHFKS</sequence>
<accession>V2TU96</accession>
<evidence type="ECO:0000313" key="2">
    <source>
        <dbReference type="EMBL" id="ESK41137.1"/>
    </source>
</evidence>
<dbReference type="PANTHER" id="PTHR43433:SF5">
    <property type="entry name" value="AB HYDROLASE-1 DOMAIN-CONTAINING PROTEIN"/>
    <property type="match status" value="1"/>
</dbReference>
<protein>
    <recommendedName>
        <fullName evidence="1">AB hydrolase-1 domain-containing protein</fullName>
    </recommendedName>
</protein>
<reference evidence="2 3" key="1">
    <citation type="submission" date="2013-10" db="EMBL/GenBank/DDBJ databases">
        <title>The Genome Sequence of Acinetobacter nectaris CIP 110549.</title>
        <authorList>
            <consortium name="The Broad Institute Genomics Platform"/>
            <consortium name="The Broad Institute Genome Sequencing Center for Infectious Disease"/>
            <person name="Cerqueira G."/>
            <person name="Feldgarden M."/>
            <person name="Courvalin P."/>
            <person name="Grillot-Courvalin C."/>
            <person name="Clermont D."/>
            <person name="Rocha E."/>
            <person name="Yoon E.-J."/>
            <person name="Nemec A."/>
            <person name="Young S.K."/>
            <person name="Zeng Q."/>
            <person name="Gargeya S."/>
            <person name="Fitzgerald M."/>
            <person name="Abouelleil A."/>
            <person name="Alvarado L."/>
            <person name="Berlin A.M."/>
            <person name="Chapman S.B."/>
            <person name="Gainer-Dewar J."/>
            <person name="Goldberg J."/>
            <person name="Gnerre S."/>
            <person name="Griggs A."/>
            <person name="Gujja S."/>
            <person name="Hansen M."/>
            <person name="Howarth C."/>
            <person name="Imamovic A."/>
            <person name="Ireland A."/>
            <person name="Larimer J."/>
            <person name="McCowan C."/>
            <person name="Murphy C."/>
            <person name="Pearson M."/>
            <person name="Poon T.W."/>
            <person name="Priest M."/>
            <person name="Roberts A."/>
            <person name="Saif S."/>
            <person name="Shea T."/>
            <person name="Sykes S."/>
            <person name="Wortman J."/>
            <person name="Nusbaum C."/>
            <person name="Birren B."/>
        </authorList>
    </citation>
    <scope>NUCLEOTIDE SEQUENCE [LARGE SCALE GENOMIC DNA]</scope>
    <source>
        <strain evidence="2 3">CIP 110549</strain>
    </source>
</reference>
<evidence type="ECO:0000259" key="1">
    <source>
        <dbReference type="Pfam" id="PF00561"/>
    </source>
</evidence>
<organism evidence="2 3">
    <name type="scientific">Acinetobacter nectaris CIP 110549</name>
    <dbReference type="NCBI Taxonomy" id="1392540"/>
    <lineage>
        <taxon>Bacteria</taxon>
        <taxon>Pseudomonadati</taxon>
        <taxon>Pseudomonadota</taxon>
        <taxon>Gammaproteobacteria</taxon>
        <taxon>Moraxellales</taxon>
        <taxon>Moraxellaceae</taxon>
        <taxon>Acinetobacter</taxon>
    </lineage>
</organism>
<dbReference type="HOGENOM" id="CLU_020336_0_1_6"/>
<dbReference type="PATRIC" id="fig|1392540.3.peg.120"/>
<dbReference type="GO" id="GO:0046503">
    <property type="term" value="P:glycerolipid catabolic process"/>
    <property type="evidence" value="ECO:0007669"/>
    <property type="project" value="TreeGrafter"/>
</dbReference>
<dbReference type="EMBL" id="AYER01000001">
    <property type="protein sequence ID" value="ESK41137.1"/>
    <property type="molecule type" value="Genomic_DNA"/>
</dbReference>
<dbReference type="AlphaFoldDB" id="V2TU96"/>
<dbReference type="InterPro" id="IPR000073">
    <property type="entry name" value="AB_hydrolase_1"/>
</dbReference>
<dbReference type="PANTHER" id="PTHR43433">
    <property type="entry name" value="HYDROLASE, ALPHA/BETA FOLD FAMILY PROTEIN"/>
    <property type="match status" value="1"/>
</dbReference>
<dbReference type="Pfam" id="PF00561">
    <property type="entry name" value="Abhydrolase_1"/>
    <property type="match status" value="1"/>
</dbReference>
<feature type="domain" description="AB hydrolase-1" evidence="1">
    <location>
        <begin position="43"/>
        <end position="296"/>
    </location>
</feature>
<comment type="caution">
    <text evidence="2">The sequence shown here is derived from an EMBL/GenBank/DDBJ whole genome shotgun (WGS) entry which is preliminary data.</text>
</comment>
<dbReference type="InterPro" id="IPR050471">
    <property type="entry name" value="AB_hydrolase"/>
</dbReference>
<dbReference type="RefSeq" id="WP_023271730.1">
    <property type="nucleotide sequence ID" value="NZ_KI530712.1"/>
</dbReference>
<gene>
    <name evidence="2" type="ORF">P256_00125</name>
</gene>
<dbReference type="Gene3D" id="3.40.50.1820">
    <property type="entry name" value="alpha/beta hydrolase"/>
    <property type="match status" value="1"/>
</dbReference>
<keyword evidence="3" id="KW-1185">Reference proteome</keyword>
<dbReference type="Proteomes" id="UP000023785">
    <property type="component" value="Unassembled WGS sequence"/>
</dbReference>
<dbReference type="InterPro" id="IPR029058">
    <property type="entry name" value="AB_hydrolase_fold"/>
</dbReference>
<proteinExistence type="predicted"/>
<dbReference type="STRING" id="1392540.P256_00125"/>
<name>V2TU96_9GAMM</name>
<evidence type="ECO:0000313" key="3">
    <source>
        <dbReference type="Proteomes" id="UP000023785"/>
    </source>
</evidence>
<dbReference type="SUPFAM" id="SSF53474">
    <property type="entry name" value="alpha/beta-Hydrolases"/>
    <property type="match status" value="1"/>
</dbReference>
<dbReference type="eggNOG" id="COG2021">
    <property type="taxonomic scope" value="Bacteria"/>
</dbReference>